<dbReference type="Proteomes" id="UP000716004">
    <property type="component" value="Unassembled WGS sequence"/>
</dbReference>
<accession>A0A8J7YLH2</accession>
<feature type="transmembrane region" description="Helical" evidence="1">
    <location>
        <begin position="106"/>
        <end position="132"/>
    </location>
</feature>
<gene>
    <name evidence="2" type="ORF">J9259_07510</name>
</gene>
<name>A0A8J7YLH2_9ARCH</name>
<dbReference type="AlphaFoldDB" id="A0A8J7YLH2"/>
<evidence type="ECO:0000313" key="2">
    <source>
        <dbReference type="EMBL" id="MBX8632344.1"/>
    </source>
</evidence>
<evidence type="ECO:0000256" key="1">
    <source>
        <dbReference type="SAM" id="Phobius"/>
    </source>
</evidence>
<proteinExistence type="predicted"/>
<evidence type="ECO:0000313" key="3">
    <source>
        <dbReference type="Proteomes" id="UP000716004"/>
    </source>
</evidence>
<dbReference type="EMBL" id="JAGVSJ010000022">
    <property type="protein sequence ID" value="MBX8632344.1"/>
    <property type="molecule type" value="Genomic_DNA"/>
</dbReference>
<reference evidence="2" key="1">
    <citation type="submission" date="2021-04" db="EMBL/GenBank/DDBJ databases">
        <title>Genomic insights into ecological role and evolution of a novel Thermoplasmata order Candidatus Sysuiplasmatales.</title>
        <authorList>
            <person name="Yuan Y."/>
        </authorList>
    </citation>
    <scope>NUCLEOTIDE SEQUENCE</scope>
    <source>
        <strain evidence="2">YP2-bin.285</strain>
    </source>
</reference>
<protein>
    <submittedName>
        <fullName evidence="2">Uncharacterized protein</fullName>
    </submittedName>
</protein>
<sequence>MTRIIRKMIAAIVIPAAMVILSFVALAMSPVSASGTVATAAVSYSPMSGTGGSGINVSGILSALWNTVFKPIMDAITKGFGTIINDIATGFGGSISTMFTQWANSLYGIGIWAPVIFVLVLSAAGATLYFFLDVYGIERDALHGEEDI</sequence>
<comment type="caution">
    <text evidence="2">The sequence shown here is derived from an EMBL/GenBank/DDBJ whole genome shotgun (WGS) entry which is preliminary data.</text>
</comment>
<keyword evidence="1" id="KW-0812">Transmembrane</keyword>
<keyword evidence="1" id="KW-0472">Membrane</keyword>
<keyword evidence="1" id="KW-1133">Transmembrane helix</keyword>
<organism evidence="2 3">
    <name type="scientific">Candidatus Sysuiplasma superficiale</name>
    <dbReference type="NCBI Taxonomy" id="2823368"/>
    <lineage>
        <taxon>Archaea</taxon>
        <taxon>Methanobacteriati</taxon>
        <taxon>Thermoplasmatota</taxon>
        <taxon>Thermoplasmata</taxon>
        <taxon>Candidatus Sysuiplasmatales</taxon>
        <taxon>Candidatus Sysuiplasmataceae</taxon>
        <taxon>Candidatus Sysuiplasma</taxon>
    </lineage>
</organism>